<evidence type="ECO:0000313" key="4">
    <source>
        <dbReference type="Proteomes" id="UP001210211"/>
    </source>
</evidence>
<dbReference type="SUPFAM" id="SSF53098">
    <property type="entry name" value="Ribonuclease H-like"/>
    <property type="match status" value="1"/>
</dbReference>
<evidence type="ECO:0000313" key="3">
    <source>
        <dbReference type="EMBL" id="KAJ3685510.1"/>
    </source>
</evidence>
<organism evidence="3 4">
    <name type="scientific">Rhynchospora tenuis</name>
    <dbReference type="NCBI Taxonomy" id="198213"/>
    <lineage>
        <taxon>Eukaryota</taxon>
        <taxon>Viridiplantae</taxon>
        <taxon>Streptophyta</taxon>
        <taxon>Embryophyta</taxon>
        <taxon>Tracheophyta</taxon>
        <taxon>Spermatophyta</taxon>
        <taxon>Magnoliopsida</taxon>
        <taxon>Liliopsida</taxon>
        <taxon>Poales</taxon>
        <taxon>Cyperaceae</taxon>
        <taxon>Cyperoideae</taxon>
        <taxon>Rhynchosporeae</taxon>
        <taxon>Rhynchospora</taxon>
    </lineage>
</organism>
<accession>A0AAD5WB62</accession>
<name>A0AAD5WB62_9POAL</name>
<dbReference type="AlphaFoldDB" id="A0AAD5WB62"/>
<dbReference type="InterPro" id="IPR036397">
    <property type="entry name" value="RNaseH_sf"/>
</dbReference>
<dbReference type="CDD" id="cd06222">
    <property type="entry name" value="RNase_H_like"/>
    <property type="match status" value="1"/>
</dbReference>
<dbReference type="PANTHER" id="PTHR47074:SF11">
    <property type="entry name" value="REVERSE TRANSCRIPTASE-LIKE PROTEIN"/>
    <property type="match status" value="1"/>
</dbReference>
<dbReference type="GO" id="GO:0004523">
    <property type="term" value="F:RNA-DNA hybrid ribonuclease activity"/>
    <property type="evidence" value="ECO:0007669"/>
    <property type="project" value="InterPro"/>
</dbReference>
<evidence type="ECO:0008006" key="5">
    <source>
        <dbReference type="Google" id="ProtNLM"/>
    </source>
</evidence>
<dbReference type="Pfam" id="PF13456">
    <property type="entry name" value="RVT_3"/>
    <property type="match status" value="1"/>
</dbReference>
<evidence type="ECO:0000259" key="1">
    <source>
        <dbReference type="Pfam" id="PF13456"/>
    </source>
</evidence>
<feature type="domain" description="RNase H type-1" evidence="1">
    <location>
        <begin position="370"/>
        <end position="495"/>
    </location>
</feature>
<dbReference type="InterPro" id="IPR002156">
    <property type="entry name" value="RNaseH_domain"/>
</dbReference>
<dbReference type="PANTHER" id="PTHR47074">
    <property type="entry name" value="BNAC02G40300D PROTEIN"/>
    <property type="match status" value="1"/>
</dbReference>
<comment type="caution">
    <text evidence="3">The sequence shown here is derived from an EMBL/GenBank/DDBJ whole genome shotgun (WGS) entry which is preliminary data.</text>
</comment>
<dbReference type="Pfam" id="PF13966">
    <property type="entry name" value="zf-RVT"/>
    <property type="match status" value="1"/>
</dbReference>
<dbReference type="Proteomes" id="UP001210211">
    <property type="component" value="Unassembled WGS sequence"/>
</dbReference>
<dbReference type="GO" id="GO:0003676">
    <property type="term" value="F:nucleic acid binding"/>
    <property type="evidence" value="ECO:0007669"/>
    <property type="project" value="InterPro"/>
</dbReference>
<dbReference type="InterPro" id="IPR044730">
    <property type="entry name" value="RNase_H-like_dom_plant"/>
</dbReference>
<dbReference type="InterPro" id="IPR026960">
    <property type="entry name" value="RVT-Znf"/>
</dbReference>
<keyword evidence="4" id="KW-1185">Reference proteome</keyword>
<dbReference type="EMBL" id="JAMRDG010000002">
    <property type="protein sequence ID" value="KAJ3685510.1"/>
    <property type="molecule type" value="Genomic_DNA"/>
</dbReference>
<evidence type="ECO:0000259" key="2">
    <source>
        <dbReference type="Pfam" id="PF13966"/>
    </source>
</evidence>
<sequence length="513" mass="58566">MPLVAWDKITVPKSQGGLGLKDMIKFAQTLHMKNLWEIAAGGQSTWVKVLTAKYLYNSDIWSTSRTTRCTHLWRAIVQAREVMKDKVTWQIGDGTKCKAVGQPWHEMWSHFSPNNAAQRRVTVAQLTGTEGRGWNNQKLIELFGFYGALYLAMTFPNGPLLTNRHDRLIFTPSKNGLFTIKAAYLLLVSDSSQIGHNTITRDTCKLIWHCKGIIPRARLFLWRAIREALPVDALFSIRLARQSNGCAICWAPQETVAHVLFKCPMASQVWITSEFGLRTDNLPDTVQELMAFFMNHLDSLQISKLVTIMWQIWKDRCKDCFQGKKSRPVQTLAAASNIIFYQQAAEKHFSKNICAKEDPPVAMRYSCWIDASWVHSGSHGAGMAVLIWESEVLVQYCLKPGKATSPFHAELLAFKCALQKLLELNISDCKIKTDCLELKLIMNDETSVSEVQWQAFHEAMEVKLLWDSYRNDRNWICAHVSREFNHLADHLARYARTRDIDCTGFTFPAFKDL</sequence>
<reference evidence="3 4" key="1">
    <citation type="journal article" date="2022" name="Cell">
        <title>Repeat-based holocentromeres influence genome architecture and karyotype evolution.</title>
        <authorList>
            <person name="Hofstatter P.G."/>
            <person name="Thangavel G."/>
            <person name="Lux T."/>
            <person name="Neumann P."/>
            <person name="Vondrak T."/>
            <person name="Novak P."/>
            <person name="Zhang M."/>
            <person name="Costa L."/>
            <person name="Castellani M."/>
            <person name="Scott A."/>
            <person name="Toegelov H."/>
            <person name="Fuchs J."/>
            <person name="Mata-Sucre Y."/>
            <person name="Dias Y."/>
            <person name="Vanzela A.L.L."/>
            <person name="Huettel B."/>
            <person name="Almeida C.C.S."/>
            <person name="Simkova H."/>
            <person name="Souza G."/>
            <person name="Pedrosa-Harand A."/>
            <person name="Macas J."/>
            <person name="Mayer K.F.X."/>
            <person name="Houben A."/>
            <person name="Marques A."/>
        </authorList>
    </citation>
    <scope>NUCLEOTIDE SEQUENCE [LARGE SCALE GENOMIC DNA]</scope>
    <source>
        <strain evidence="3">RhyTen1mFocal</strain>
    </source>
</reference>
<dbReference type="Gene3D" id="3.30.420.10">
    <property type="entry name" value="Ribonuclease H-like superfamily/Ribonuclease H"/>
    <property type="match status" value="1"/>
</dbReference>
<protein>
    <recommendedName>
        <fullName evidence="5">RNase H type-1 domain-containing protein</fullName>
    </recommendedName>
</protein>
<dbReference type="InterPro" id="IPR052929">
    <property type="entry name" value="RNase_H-like_EbsB-rel"/>
</dbReference>
<feature type="domain" description="Reverse transcriptase zinc-binding" evidence="2">
    <location>
        <begin position="178"/>
        <end position="270"/>
    </location>
</feature>
<dbReference type="InterPro" id="IPR012337">
    <property type="entry name" value="RNaseH-like_sf"/>
</dbReference>
<gene>
    <name evidence="3" type="ORF">LUZ61_014674</name>
</gene>
<proteinExistence type="predicted"/>